<dbReference type="GO" id="GO:0005524">
    <property type="term" value="F:ATP binding"/>
    <property type="evidence" value="ECO:0007669"/>
    <property type="project" value="UniProtKB-KW"/>
</dbReference>
<dbReference type="InterPro" id="IPR027417">
    <property type="entry name" value="P-loop_NTPase"/>
</dbReference>
<keyword evidence="6" id="KW-1185">Reference proteome</keyword>
<dbReference type="InterPro" id="IPR051782">
    <property type="entry name" value="ABC_Transporter_VariousFunc"/>
</dbReference>
<dbReference type="PANTHER" id="PTHR42939">
    <property type="entry name" value="ABC TRANSPORTER ATP-BINDING PROTEIN ALBC-RELATED"/>
    <property type="match status" value="1"/>
</dbReference>
<dbReference type="PANTHER" id="PTHR42939:SF1">
    <property type="entry name" value="ABC TRANSPORTER ATP-BINDING PROTEIN ALBC-RELATED"/>
    <property type="match status" value="1"/>
</dbReference>
<dbReference type="GO" id="GO:0016887">
    <property type="term" value="F:ATP hydrolysis activity"/>
    <property type="evidence" value="ECO:0007669"/>
    <property type="project" value="InterPro"/>
</dbReference>
<dbReference type="AlphaFoldDB" id="A0A146G7R8"/>
<dbReference type="Proteomes" id="UP000076023">
    <property type="component" value="Unassembled WGS sequence"/>
</dbReference>
<dbReference type="PROSITE" id="PS50893">
    <property type="entry name" value="ABC_TRANSPORTER_2"/>
    <property type="match status" value="1"/>
</dbReference>
<dbReference type="STRING" id="690879.TSACC_22167"/>
<evidence type="ECO:0000256" key="1">
    <source>
        <dbReference type="ARBA" id="ARBA00022448"/>
    </source>
</evidence>
<dbReference type="SUPFAM" id="SSF52540">
    <property type="entry name" value="P-loop containing nucleoside triphosphate hydrolases"/>
    <property type="match status" value="1"/>
</dbReference>
<dbReference type="OrthoDB" id="9804819at2"/>
<dbReference type="Pfam" id="PF00005">
    <property type="entry name" value="ABC_tran"/>
    <property type="match status" value="1"/>
</dbReference>
<protein>
    <submittedName>
        <fullName evidence="5">ABC-2 type transport system ATP-binding protein</fullName>
    </submittedName>
</protein>
<evidence type="ECO:0000259" key="4">
    <source>
        <dbReference type="PROSITE" id="PS50893"/>
    </source>
</evidence>
<keyword evidence="3 5" id="KW-0067">ATP-binding</keyword>
<dbReference type="RefSeq" id="WP_075079448.1">
    <property type="nucleotide sequence ID" value="NZ_BDCO01000002.1"/>
</dbReference>
<proteinExistence type="predicted"/>
<name>A0A146G7R8_TERSA</name>
<dbReference type="EMBL" id="BDCO01000002">
    <property type="protein sequence ID" value="GAT33749.1"/>
    <property type="molecule type" value="Genomic_DNA"/>
</dbReference>
<reference evidence="6" key="1">
    <citation type="journal article" date="2017" name="Genome Announc.">
        <title>Draft Genome Sequence of Terrimicrobium sacchariphilum NM-5T, a Facultative Anaerobic Soil Bacterium of the Class Spartobacteria.</title>
        <authorList>
            <person name="Qiu Y.L."/>
            <person name="Tourlousse D.M."/>
            <person name="Matsuura N."/>
            <person name="Ohashi A."/>
            <person name="Sekiguchi Y."/>
        </authorList>
    </citation>
    <scope>NUCLEOTIDE SEQUENCE [LARGE SCALE GENOMIC DNA]</scope>
    <source>
        <strain evidence="6">NM-5</strain>
    </source>
</reference>
<dbReference type="Gene3D" id="3.40.50.300">
    <property type="entry name" value="P-loop containing nucleotide triphosphate hydrolases"/>
    <property type="match status" value="1"/>
</dbReference>
<evidence type="ECO:0000313" key="5">
    <source>
        <dbReference type="EMBL" id="GAT33749.1"/>
    </source>
</evidence>
<dbReference type="SMART" id="SM00382">
    <property type="entry name" value="AAA"/>
    <property type="match status" value="1"/>
</dbReference>
<evidence type="ECO:0000256" key="3">
    <source>
        <dbReference type="ARBA" id="ARBA00022840"/>
    </source>
</evidence>
<gene>
    <name evidence="5" type="ORF">TSACC_22167</name>
</gene>
<organism evidence="5 6">
    <name type="scientific">Terrimicrobium sacchariphilum</name>
    <dbReference type="NCBI Taxonomy" id="690879"/>
    <lineage>
        <taxon>Bacteria</taxon>
        <taxon>Pseudomonadati</taxon>
        <taxon>Verrucomicrobiota</taxon>
        <taxon>Terrimicrobiia</taxon>
        <taxon>Terrimicrobiales</taxon>
        <taxon>Terrimicrobiaceae</taxon>
        <taxon>Terrimicrobium</taxon>
    </lineage>
</organism>
<feature type="domain" description="ABC transporter" evidence="4">
    <location>
        <begin position="6"/>
        <end position="232"/>
    </location>
</feature>
<keyword evidence="1" id="KW-0813">Transport</keyword>
<sequence>MSEYVIETQGLTKYFGKTCVVSELNLKVPKGSIFGFLGRNGAGKSTTIRMLLGLVEPSRGSAQVLGKDCWNLSPDDRARIGYLPEGHHVYGWMTIEECGKFQAAFYKHWNASIFEAVLSHFRLDRKGRAGNLSRGQRAGLCLALVLAPEPELLILDDPALGLDPVARRSLIQSMLYVTRTTDRTILFSSHLLSDVERVADEIAVLDLGTLRASCKLETFRQHVRQFVIRHDGNEPPLPDLPGLLQTFRTDTETSLTFANIGPAEIQRIQVLTGNRIEEVPLSLEDAFVTYVGERGAKSFFTKDLEDVK</sequence>
<accession>A0A146G7R8</accession>
<comment type="caution">
    <text evidence="5">The sequence shown here is derived from an EMBL/GenBank/DDBJ whole genome shotgun (WGS) entry which is preliminary data.</text>
</comment>
<evidence type="ECO:0000256" key="2">
    <source>
        <dbReference type="ARBA" id="ARBA00022741"/>
    </source>
</evidence>
<dbReference type="CDD" id="cd03230">
    <property type="entry name" value="ABC_DR_subfamily_A"/>
    <property type="match status" value="1"/>
</dbReference>
<dbReference type="InterPro" id="IPR003593">
    <property type="entry name" value="AAA+_ATPase"/>
</dbReference>
<dbReference type="InParanoid" id="A0A146G7R8"/>
<dbReference type="InterPro" id="IPR003439">
    <property type="entry name" value="ABC_transporter-like_ATP-bd"/>
</dbReference>
<evidence type="ECO:0000313" key="6">
    <source>
        <dbReference type="Proteomes" id="UP000076023"/>
    </source>
</evidence>
<keyword evidence="2" id="KW-0547">Nucleotide-binding</keyword>